<organism evidence="8 9">
    <name type="scientific">Potamilus streckersoni</name>
    <dbReference type="NCBI Taxonomy" id="2493646"/>
    <lineage>
        <taxon>Eukaryota</taxon>
        <taxon>Metazoa</taxon>
        <taxon>Spiralia</taxon>
        <taxon>Lophotrochozoa</taxon>
        <taxon>Mollusca</taxon>
        <taxon>Bivalvia</taxon>
        <taxon>Autobranchia</taxon>
        <taxon>Heteroconchia</taxon>
        <taxon>Palaeoheterodonta</taxon>
        <taxon>Unionida</taxon>
        <taxon>Unionoidea</taxon>
        <taxon>Unionidae</taxon>
        <taxon>Ambleminae</taxon>
        <taxon>Lampsilini</taxon>
        <taxon>Potamilus</taxon>
    </lineage>
</organism>
<gene>
    <name evidence="8" type="ORF">CHS0354_031786</name>
</gene>
<dbReference type="InterPro" id="IPR036420">
    <property type="entry name" value="BRCT_dom_sf"/>
</dbReference>
<dbReference type="CDD" id="cd18440">
    <property type="entry name" value="BRCT_PAXIP1_rpt6"/>
    <property type="match status" value="1"/>
</dbReference>
<keyword evidence="3" id="KW-0539">Nucleus</keyword>
<evidence type="ECO:0000259" key="7">
    <source>
        <dbReference type="PROSITE" id="PS50172"/>
    </source>
</evidence>
<feature type="region of interest" description="Disordered" evidence="6">
    <location>
        <begin position="192"/>
        <end position="245"/>
    </location>
</feature>
<reference evidence="8" key="1">
    <citation type="journal article" date="2021" name="Genome Biol. Evol.">
        <title>A High-Quality Reference Genome for a Parasitic Bivalve with Doubly Uniparental Inheritance (Bivalvia: Unionida).</title>
        <authorList>
            <person name="Smith C.H."/>
        </authorList>
    </citation>
    <scope>NUCLEOTIDE SEQUENCE</scope>
    <source>
        <strain evidence="8">CHS0354</strain>
    </source>
</reference>
<protein>
    <recommendedName>
        <fullName evidence="4">PAX-interacting protein 1</fullName>
    </recommendedName>
    <alternativeName>
        <fullName evidence="5">PAX transactivation activation domain-interacting protein</fullName>
    </alternativeName>
</protein>
<dbReference type="SMART" id="SM00292">
    <property type="entry name" value="BRCT"/>
    <property type="match status" value="6"/>
</dbReference>
<dbReference type="Pfam" id="PF16770">
    <property type="entry name" value="RTT107_BRCT_5"/>
    <property type="match status" value="1"/>
</dbReference>
<dbReference type="CDD" id="cd17710">
    <property type="entry name" value="BRCT_PAXIP1_rpt2"/>
    <property type="match status" value="1"/>
</dbReference>
<proteinExistence type="predicted"/>
<keyword evidence="9" id="KW-1185">Reference proteome</keyword>
<dbReference type="Pfam" id="PF12738">
    <property type="entry name" value="PTCB-BRCT"/>
    <property type="match status" value="2"/>
</dbReference>
<feature type="domain" description="BRCT" evidence="7">
    <location>
        <begin position="493"/>
        <end position="568"/>
    </location>
</feature>
<feature type="domain" description="BRCT" evidence="7">
    <location>
        <begin position="10"/>
        <end position="96"/>
    </location>
</feature>
<dbReference type="GO" id="GO:0006974">
    <property type="term" value="P:DNA damage response"/>
    <property type="evidence" value="ECO:0007669"/>
    <property type="project" value="UniProtKB-KW"/>
</dbReference>
<dbReference type="PANTHER" id="PTHR23196:SF1">
    <property type="entry name" value="PAX-INTERACTING PROTEIN 1"/>
    <property type="match status" value="1"/>
</dbReference>
<dbReference type="Proteomes" id="UP001195483">
    <property type="component" value="Unassembled WGS sequence"/>
</dbReference>
<dbReference type="AlphaFoldDB" id="A0AAE0VKZ2"/>
<feature type="region of interest" description="Disordered" evidence="6">
    <location>
        <begin position="260"/>
        <end position="380"/>
    </location>
</feature>
<comment type="subcellular location">
    <subcellularLocation>
        <location evidence="1">Nucleus</location>
    </subcellularLocation>
</comment>
<feature type="domain" description="BRCT" evidence="7">
    <location>
        <begin position="96"/>
        <end position="186"/>
    </location>
</feature>
<feature type="domain" description="BRCT" evidence="7">
    <location>
        <begin position="671"/>
        <end position="736"/>
    </location>
</feature>
<feature type="compositionally biased region" description="Polar residues" evidence="6">
    <location>
        <begin position="263"/>
        <end position="274"/>
    </location>
</feature>
<dbReference type="InterPro" id="IPR001357">
    <property type="entry name" value="BRCT_dom"/>
</dbReference>
<dbReference type="EMBL" id="JAEAOA010001897">
    <property type="protein sequence ID" value="KAK3581461.1"/>
    <property type="molecule type" value="Genomic_DNA"/>
</dbReference>
<dbReference type="SUPFAM" id="SSF52113">
    <property type="entry name" value="BRCT domain"/>
    <property type="match status" value="5"/>
</dbReference>
<evidence type="ECO:0000256" key="4">
    <source>
        <dbReference type="ARBA" id="ARBA00023858"/>
    </source>
</evidence>
<feature type="compositionally biased region" description="Low complexity" evidence="6">
    <location>
        <begin position="345"/>
        <end position="354"/>
    </location>
</feature>
<reference evidence="8" key="3">
    <citation type="submission" date="2023-05" db="EMBL/GenBank/DDBJ databases">
        <authorList>
            <person name="Smith C.H."/>
        </authorList>
    </citation>
    <scope>NUCLEOTIDE SEQUENCE</scope>
    <source>
        <strain evidence="8">CHS0354</strain>
        <tissue evidence="8">Mantle</tissue>
    </source>
</reference>
<accession>A0AAE0VKZ2</accession>
<dbReference type="PROSITE" id="PS50172">
    <property type="entry name" value="BRCT"/>
    <property type="match status" value="5"/>
</dbReference>
<evidence type="ECO:0000256" key="3">
    <source>
        <dbReference type="ARBA" id="ARBA00023242"/>
    </source>
</evidence>
<evidence type="ECO:0000256" key="5">
    <source>
        <dbReference type="ARBA" id="ARBA00030146"/>
    </source>
</evidence>
<dbReference type="Pfam" id="PF00533">
    <property type="entry name" value="BRCT"/>
    <property type="match status" value="1"/>
</dbReference>
<evidence type="ECO:0000256" key="2">
    <source>
        <dbReference type="ARBA" id="ARBA00022763"/>
    </source>
</evidence>
<dbReference type="InterPro" id="IPR051579">
    <property type="entry name" value="DDR_Transcriptional_Reg"/>
</dbReference>
<dbReference type="PANTHER" id="PTHR23196">
    <property type="entry name" value="PAX TRANSCRIPTION ACTIVATION DOMAIN INTERACTING PROTEIN"/>
    <property type="match status" value="1"/>
</dbReference>
<keyword evidence="2" id="KW-0227">DNA damage</keyword>
<dbReference type="CDD" id="cd17714">
    <property type="entry name" value="BRCT_PAXIP1_rpt1"/>
    <property type="match status" value="1"/>
</dbReference>
<dbReference type="Pfam" id="PF16589">
    <property type="entry name" value="BRCT_2"/>
    <property type="match status" value="1"/>
</dbReference>
<reference evidence="8" key="2">
    <citation type="journal article" date="2021" name="Genome Biol. Evol.">
        <title>Developing a high-quality reference genome for a parasitic bivalve with doubly uniparental inheritance (Bivalvia: Unionida).</title>
        <authorList>
            <person name="Smith C.H."/>
        </authorList>
    </citation>
    <scope>NUCLEOTIDE SEQUENCE</scope>
    <source>
        <strain evidence="8">CHS0354</strain>
        <tissue evidence="8">Mantle</tissue>
    </source>
</reference>
<feature type="compositionally biased region" description="Polar residues" evidence="6">
    <location>
        <begin position="309"/>
        <end position="344"/>
    </location>
</feature>
<evidence type="ECO:0000256" key="1">
    <source>
        <dbReference type="ARBA" id="ARBA00004123"/>
    </source>
</evidence>
<dbReference type="Gene3D" id="3.40.50.10190">
    <property type="entry name" value="BRCT domain"/>
    <property type="match status" value="6"/>
</dbReference>
<evidence type="ECO:0000256" key="6">
    <source>
        <dbReference type="SAM" id="MobiDB-lite"/>
    </source>
</evidence>
<name>A0AAE0VKZ2_9BIVA</name>
<evidence type="ECO:0000313" key="9">
    <source>
        <dbReference type="Proteomes" id="UP001195483"/>
    </source>
</evidence>
<comment type="caution">
    <text evidence="8">The sequence shown here is derived from an EMBL/GenBank/DDBJ whole genome shotgun (WGS) entry which is preliminary data.</text>
</comment>
<sequence>MTVDTEKKLENEKIFKDVTYYIVGDISNEVIEMLNKGGAKRDTYLSEMVSHVIADDITHDEYQEARELFELPVVMSEWVILSTKCRKALPKELFAPEGRLFSGVVACPSQLEEDDWKQLWGMIVVNGGQCRSKLDKTCTHLIISVTQGLKYEVALKHKDKIKIVTPDWVSDSIEKREKQDETIYHPRLVFIPKPPSPLKPEPEPMEVSSPATVEMQHLQLPSSMTERRPSTESNESGGSRPDTPSAKEALARLVTNRIHVQKGPNSHSPKSPVTPQFPGIPPNLQQMSPAPQGIGPGFPAHELPKPIQGPSTPGRSTLRNITNTEPAHQKSSPYTKPGSNKKTNQLLGLQGQAPRQPPPPYNSPQIGSTFPLAQQQPETPAPPVYCGHDQSDSVPPDICLLGCVFYITDYQKIVGPEQIAIWKQVIEQYGGQVDQSYSNRVTHLLCANQHSDVFQLALKDQRRVVTAFWLNDVLLRKKMLPPWQSLHIPLIYGEEKPCSNQVISVTNFENDERTRVKQMIHAIGARYTGYMTRSNTALVCKKPEGVKYQKAKEWRIAVVNVQWLSDMVLGYTDALRLPVNRRYLQVGHGDEFQMDLTKIPHLIYAWKTPLKITKDAWKRYMPNLKSRPHNLGKDHHPSAAKKPRMDEIKENKGSGPHVLFTGFPRGLTKHLQMIVTSLGGTVVENPRNCSHLVAPGISRTMKFFVAINVCHYVMDKQWLENSMQQNRFIDETNYLLRDPKSEADINCSMVRSLAKARQHPLFQGLTFYFTPGVTPPPCDLRIIVESAGGTVARKRRLGVKTIASQKDEKGNPTYLVITCAEDIQLCKDLILNKIAIYNPELILTGVLRQELDFTQFQLEIQ</sequence>
<dbReference type="CDD" id="cd17711">
    <property type="entry name" value="BRCT_PAXIP1_rpt3"/>
    <property type="match status" value="1"/>
</dbReference>
<feature type="domain" description="BRCT" evidence="7">
    <location>
        <begin position="400"/>
        <end position="481"/>
    </location>
</feature>
<dbReference type="CDD" id="cd17730">
    <property type="entry name" value="BRCT_PAXIP1_rpt4"/>
    <property type="match status" value="1"/>
</dbReference>
<dbReference type="GO" id="GO:0044666">
    <property type="term" value="C:MLL3/4 complex"/>
    <property type="evidence" value="ECO:0007669"/>
    <property type="project" value="TreeGrafter"/>
</dbReference>
<evidence type="ECO:0000313" key="8">
    <source>
        <dbReference type="EMBL" id="KAK3581461.1"/>
    </source>
</evidence>